<dbReference type="EMBL" id="CP038015">
    <property type="protein sequence ID" value="QBP40238.1"/>
    <property type="molecule type" value="Genomic_DNA"/>
</dbReference>
<feature type="region of interest" description="Disordered" evidence="1">
    <location>
        <begin position="41"/>
        <end position="104"/>
    </location>
</feature>
<organism evidence="2 3">
    <name type="scientific">Paenisporosarcina antarctica</name>
    <dbReference type="NCBI Taxonomy" id="417367"/>
    <lineage>
        <taxon>Bacteria</taxon>
        <taxon>Bacillati</taxon>
        <taxon>Bacillota</taxon>
        <taxon>Bacilli</taxon>
        <taxon>Bacillales</taxon>
        <taxon>Caryophanaceae</taxon>
        <taxon>Paenisporosarcina</taxon>
    </lineage>
</organism>
<evidence type="ECO:0000313" key="3">
    <source>
        <dbReference type="Proteomes" id="UP000294292"/>
    </source>
</evidence>
<dbReference type="Proteomes" id="UP000294292">
    <property type="component" value="Chromosome"/>
</dbReference>
<protein>
    <submittedName>
        <fullName evidence="2">Uncharacterized protein</fullName>
    </submittedName>
</protein>
<dbReference type="KEGG" id="panc:E2636_03330"/>
<evidence type="ECO:0000313" key="2">
    <source>
        <dbReference type="EMBL" id="QBP40238.1"/>
    </source>
</evidence>
<name>A0A4P6ZW13_9BACL</name>
<gene>
    <name evidence="2" type="ORF">E2636_03330</name>
</gene>
<accession>A0A4P6ZW13</accession>
<keyword evidence="3" id="KW-1185">Reference proteome</keyword>
<sequence>MNKKTTGKWISGIAATVTVASFIGFVQMNQIEADSNTLTEVRGHGDLQSDNIPQYYDDESHEEDERYEDDDDDDEEYEDDEEHGSRGGEEYQGMQVSERRTSRS</sequence>
<dbReference type="RefSeq" id="WP_134208975.1">
    <property type="nucleotide sequence ID" value="NZ_CP038015.1"/>
</dbReference>
<feature type="compositionally biased region" description="Acidic residues" evidence="1">
    <location>
        <begin position="56"/>
        <end position="82"/>
    </location>
</feature>
<proteinExistence type="predicted"/>
<reference evidence="2 3" key="1">
    <citation type="submission" date="2019-03" db="EMBL/GenBank/DDBJ databases">
        <title>Complete genome sequence of Paenisporosarcina antarctica CGMCC 1.6503T.</title>
        <authorList>
            <person name="Rong J.-C."/>
            <person name="Chi N.-Y."/>
            <person name="Zhang Q.-F."/>
        </authorList>
    </citation>
    <scope>NUCLEOTIDE SEQUENCE [LARGE SCALE GENOMIC DNA]</scope>
    <source>
        <strain evidence="2 3">CGMCC 1.6503</strain>
    </source>
</reference>
<evidence type="ECO:0000256" key="1">
    <source>
        <dbReference type="SAM" id="MobiDB-lite"/>
    </source>
</evidence>
<dbReference type="AlphaFoldDB" id="A0A4P6ZW13"/>
<dbReference type="OrthoDB" id="9951404at2"/>